<evidence type="ECO:0000313" key="3">
    <source>
        <dbReference type="EMBL" id="PEN11210.1"/>
    </source>
</evidence>
<dbReference type="PANTHER" id="PTHR16026:SF0">
    <property type="entry name" value="CARTILAGE ACIDIC PROTEIN 1"/>
    <property type="match status" value="1"/>
</dbReference>
<dbReference type="EMBL" id="PDEQ01000011">
    <property type="protein sequence ID" value="PEN11210.1"/>
    <property type="molecule type" value="Genomic_DNA"/>
</dbReference>
<dbReference type="SUPFAM" id="SSF69318">
    <property type="entry name" value="Integrin alpha N-terminal domain"/>
    <property type="match status" value="1"/>
</dbReference>
<evidence type="ECO:0000313" key="4">
    <source>
        <dbReference type="Proteomes" id="UP000220102"/>
    </source>
</evidence>
<dbReference type="PANTHER" id="PTHR16026">
    <property type="entry name" value="CARTILAGE ACIDIC PROTEIN 1"/>
    <property type="match status" value="1"/>
</dbReference>
<sequence>MFRDATSLINKNPVQRNYGVAVGQLRHQGEFELLVAGYTGRNLVFAWDGTRFTELETTSIADSERQAIGIASADVNGDGTEEVYVLNTDTFAGRKRFADRLFAGNGSDAWTNLFDDPENERSRNLTAGRSVAVVDRTGNGRYGFFVANYGGPMRLYEVNDRHVVDVAEEAGVALSTGGRGVIAAPILTPQMDIFCVNENGPNFLFENQGDGTFKETAARRGVADRYEHGRGVDAIDHGEGGPFGVVYGNWQGRHRLFAQQSGGSFLDVTPDAMASPSRVRTVIAADFDNDGYQEVFFNNIGEPNRLFAQRDGSWVQIDAGDATEPQGLGTGAAVADFDGDGRLELFVAHGETGAQPLSLYHSRGASDNHHYIRIAPLTKHGAPARGAVVTCTASGRTQRRNVDAGSGYLCQMEPVAHFGLGTTDTAEEVEVRWPDGTTHRLEEPEVDQLHSIPYPN</sequence>
<gene>
    <name evidence="3" type="ORF">CRI94_16630</name>
</gene>
<organism evidence="3 4">
    <name type="scientific">Longibacter salinarum</name>
    <dbReference type="NCBI Taxonomy" id="1850348"/>
    <lineage>
        <taxon>Bacteria</taxon>
        <taxon>Pseudomonadati</taxon>
        <taxon>Rhodothermota</taxon>
        <taxon>Rhodothermia</taxon>
        <taxon>Rhodothermales</taxon>
        <taxon>Salisaetaceae</taxon>
        <taxon>Longibacter</taxon>
    </lineage>
</organism>
<dbReference type="Pfam" id="PF07593">
    <property type="entry name" value="UnbV_ASPIC"/>
    <property type="match status" value="1"/>
</dbReference>
<reference evidence="3 4" key="1">
    <citation type="submission" date="2017-10" db="EMBL/GenBank/DDBJ databases">
        <title>Draft genome of Longibacter Salinarum.</title>
        <authorList>
            <person name="Goh K.M."/>
            <person name="Shamsir M.S."/>
            <person name="Lim S.W."/>
        </authorList>
    </citation>
    <scope>NUCLEOTIDE SEQUENCE [LARGE SCALE GENOMIC DNA]</scope>
    <source>
        <strain evidence="3 4">KCTC 52045</strain>
    </source>
</reference>
<feature type="domain" description="ASPIC/UnbV" evidence="2">
    <location>
        <begin position="384"/>
        <end position="450"/>
    </location>
</feature>
<dbReference type="RefSeq" id="WP_098078821.1">
    <property type="nucleotide sequence ID" value="NZ_PDEQ01000011.1"/>
</dbReference>
<accession>A0A2A8CTZ0</accession>
<protein>
    <recommendedName>
        <fullName evidence="2">ASPIC/UnbV domain-containing protein</fullName>
    </recommendedName>
</protein>
<dbReference type="Pfam" id="PF13517">
    <property type="entry name" value="FG-GAP_3"/>
    <property type="match status" value="2"/>
</dbReference>
<comment type="caution">
    <text evidence="3">The sequence shown here is derived from an EMBL/GenBank/DDBJ whole genome shotgun (WGS) entry which is preliminary data.</text>
</comment>
<evidence type="ECO:0000259" key="2">
    <source>
        <dbReference type="Pfam" id="PF07593"/>
    </source>
</evidence>
<dbReference type="InterPro" id="IPR011519">
    <property type="entry name" value="UnbV_ASPIC"/>
</dbReference>
<dbReference type="InterPro" id="IPR028994">
    <property type="entry name" value="Integrin_alpha_N"/>
</dbReference>
<dbReference type="Proteomes" id="UP000220102">
    <property type="component" value="Unassembled WGS sequence"/>
</dbReference>
<dbReference type="AlphaFoldDB" id="A0A2A8CTZ0"/>
<keyword evidence="4" id="KW-1185">Reference proteome</keyword>
<dbReference type="InterPro" id="IPR027039">
    <property type="entry name" value="Crtac1"/>
</dbReference>
<proteinExistence type="predicted"/>
<keyword evidence="1" id="KW-0732">Signal</keyword>
<dbReference type="InterPro" id="IPR013517">
    <property type="entry name" value="FG-GAP"/>
</dbReference>
<evidence type="ECO:0000256" key="1">
    <source>
        <dbReference type="ARBA" id="ARBA00022729"/>
    </source>
</evidence>
<name>A0A2A8CTZ0_9BACT</name>
<dbReference type="OrthoDB" id="9816120at2"/>